<reference evidence="2 3" key="1">
    <citation type="journal article" date="2014" name="Genome Announc.">
        <title>Draft Genome Sequences of Marine Flavobacterium Algibacter lectus Strains SS8 and NR4.</title>
        <authorList>
            <person name="Takatani N."/>
            <person name="Nakanishi M."/>
            <person name="Meirelles P."/>
            <person name="Mino S."/>
            <person name="Suda W."/>
            <person name="Oshima K."/>
            <person name="Hattori M."/>
            <person name="Ohkuma M."/>
            <person name="Hosokawa M."/>
            <person name="Miyashita K."/>
            <person name="Thompson F.L."/>
            <person name="Niwa A."/>
            <person name="Sawabe T."/>
            <person name="Sawabe T."/>
        </authorList>
    </citation>
    <scope>NUCLEOTIDE SEQUENCE [LARGE SCALE GENOMIC DNA]</scope>
    <source>
        <strain evidence="2 3">JCM 19300</strain>
    </source>
</reference>
<gene>
    <name evidence="2" type="ORF">JCM19300_4546</name>
</gene>
<evidence type="ECO:0000313" key="2">
    <source>
        <dbReference type="EMBL" id="GAL64451.1"/>
    </source>
</evidence>
<dbReference type="InterPro" id="IPR034660">
    <property type="entry name" value="DinB/YfiT-like"/>
</dbReference>
<feature type="domain" description="DinB-like" evidence="1">
    <location>
        <begin position="37"/>
        <end position="165"/>
    </location>
</feature>
<proteinExistence type="predicted"/>
<protein>
    <recommendedName>
        <fullName evidence="1">DinB-like domain-containing protein</fullName>
    </recommendedName>
</protein>
<organism evidence="2 3">
    <name type="scientific">Algibacter lectus</name>
    <dbReference type="NCBI Taxonomy" id="221126"/>
    <lineage>
        <taxon>Bacteria</taxon>
        <taxon>Pseudomonadati</taxon>
        <taxon>Bacteroidota</taxon>
        <taxon>Flavobacteriia</taxon>
        <taxon>Flavobacteriales</taxon>
        <taxon>Flavobacteriaceae</taxon>
        <taxon>Algibacter</taxon>
    </lineage>
</organism>
<dbReference type="RefSeq" id="WP_042506289.1">
    <property type="nucleotide sequence ID" value="NZ_BBNQ01000019.1"/>
</dbReference>
<dbReference type="InterPro" id="IPR024775">
    <property type="entry name" value="DinB-like"/>
</dbReference>
<dbReference type="Proteomes" id="UP000029644">
    <property type="component" value="Unassembled WGS sequence"/>
</dbReference>
<evidence type="ECO:0000313" key="3">
    <source>
        <dbReference type="Proteomes" id="UP000029644"/>
    </source>
</evidence>
<comment type="caution">
    <text evidence="2">The sequence shown here is derived from an EMBL/GenBank/DDBJ whole genome shotgun (WGS) entry which is preliminary data.</text>
</comment>
<dbReference type="EMBL" id="BBNQ01000019">
    <property type="protein sequence ID" value="GAL64451.1"/>
    <property type="molecule type" value="Genomic_DNA"/>
</dbReference>
<dbReference type="Pfam" id="PF12867">
    <property type="entry name" value="DinB_2"/>
    <property type="match status" value="1"/>
</dbReference>
<evidence type="ECO:0000259" key="1">
    <source>
        <dbReference type="Pfam" id="PF12867"/>
    </source>
</evidence>
<dbReference type="AlphaFoldDB" id="A0A090VIA0"/>
<name>A0A090VIA0_9FLAO</name>
<accession>A0A090VIA0</accession>
<sequence>MKVTDLRTTEYHEYYAGYIGKVPKTWTLKKGFDLGKTEVVEFFKTVPSDKLEYRYAENKWTVKEVFQHIIDTERVMGYRCFRMARHDATAMAGFEQDDYIKPSKANQKSMDILVDEYLSVRQSTNALIQSLSYEDLEFVGNANGAAMSSRAVAFMILGHEIWHIDIIKALYL</sequence>
<dbReference type="OrthoDB" id="9793216at2"/>
<dbReference type="SUPFAM" id="SSF109854">
    <property type="entry name" value="DinB/YfiT-like putative metalloenzymes"/>
    <property type="match status" value="1"/>
</dbReference>
<dbReference type="Gene3D" id="1.20.120.450">
    <property type="entry name" value="dinb family like domain"/>
    <property type="match status" value="1"/>
</dbReference>